<evidence type="ECO:0000256" key="2">
    <source>
        <dbReference type="ARBA" id="ARBA00022478"/>
    </source>
</evidence>
<keyword evidence="5" id="KW-0804">Transcription</keyword>
<gene>
    <name evidence="7" type="ORF">AFUS01_LOCUS41733</name>
</gene>
<feature type="non-terminal residue" evidence="7">
    <location>
        <position position="1"/>
    </location>
</feature>
<evidence type="ECO:0000313" key="7">
    <source>
        <dbReference type="EMBL" id="CAG7832019.1"/>
    </source>
</evidence>
<keyword evidence="8" id="KW-1185">Reference proteome</keyword>
<dbReference type="GO" id="GO:0003677">
    <property type="term" value="F:DNA binding"/>
    <property type="evidence" value="ECO:0007669"/>
    <property type="project" value="InterPro"/>
</dbReference>
<keyword evidence="4" id="KW-0548">Nucleotidyltransferase</keyword>
<organism evidence="7 8">
    <name type="scientific">Allacma fusca</name>
    <dbReference type="NCBI Taxonomy" id="39272"/>
    <lineage>
        <taxon>Eukaryota</taxon>
        <taxon>Metazoa</taxon>
        <taxon>Ecdysozoa</taxon>
        <taxon>Arthropoda</taxon>
        <taxon>Hexapoda</taxon>
        <taxon>Collembola</taxon>
        <taxon>Symphypleona</taxon>
        <taxon>Sminthuridae</taxon>
        <taxon>Allacma</taxon>
    </lineage>
</organism>
<dbReference type="GO" id="GO:0003899">
    <property type="term" value="F:DNA-directed RNA polymerase activity"/>
    <property type="evidence" value="ECO:0007669"/>
    <property type="project" value="UniProtKB-EC"/>
</dbReference>
<dbReference type="Proteomes" id="UP000708208">
    <property type="component" value="Unassembled WGS sequence"/>
</dbReference>
<evidence type="ECO:0000256" key="5">
    <source>
        <dbReference type="ARBA" id="ARBA00023163"/>
    </source>
</evidence>
<proteinExistence type="predicted"/>
<keyword evidence="2" id="KW-0240">DNA-directed RNA polymerase</keyword>
<dbReference type="GO" id="GO:0000428">
    <property type="term" value="C:DNA-directed RNA polymerase complex"/>
    <property type="evidence" value="ECO:0007669"/>
    <property type="project" value="UniProtKB-KW"/>
</dbReference>
<dbReference type="EC" id="2.7.7.6" evidence="1"/>
<reference evidence="7" key="1">
    <citation type="submission" date="2021-06" db="EMBL/GenBank/DDBJ databases">
        <authorList>
            <person name="Hodson N. C."/>
            <person name="Mongue J. A."/>
            <person name="Jaron S. K."/>
        </authorList>
    </citation>
    <scope>NUCLEOTIDE SEQUENCE</scope>
</reference>
<feature type="domain" description="RNA polymerase Rpb2" evidence="6">
    <location>
        <begin position="2"/>
        <end position="27"/>
    </location>
</feature>
<keyword evidence="3" id="KW-0808">Transferase</keyword>
<evidence type="ECO:0000259" key="6">
    <source>
        <dbReference type="Pfam" id="PF04565"/>
    </source>
</evidence>
<dbReference type="Pfam" id="PF04565">
    <property type="entry name" value="RNA_pol_Rpb2_3"/>
    <property type="match status" value="1"/>
</dbReference>
<dbReference type="AlphaFoldDB" id="A0A8J2PSF1"/>
<dbReference type="EMBL" id="CAJVCH010563114">
    <property type="protein sequence ID" value="CAG7832019.1"/>
    <property type="molecule type" value="Genomic_DNA"/>
</dbReference>
<evidence type="ECO:0000256" key="4">
    <source>
        <dbReference type="ARBA" id="ARBA00022695"/>
    </source>
</evidence>
<protein>
    <recommendedName>
        <fullName evidence="1">DNA-directed RNA polymerase</fullName>
        <ecNumber evidence="1">2.7.7.6</ecNumber>
    </recommendedName>
</protein>
<sequence length="77" mass="8606">NWGMICPNETPEGEPVGLVQNFALSACISELLLKVTGKGKHSIYLLYIEESYDLYFGLWPPDESDNTLEAIVIRCEA</sequence>
<dbReference type="GO" id="GO:0006351">
    <property type="term" value="P:DNA-templated transcription"/>
    <property type="evidence" value="ECO:0007669"/>
    <property type="project" value="InterPro"/>
</dbReference>
<evidence type="ECO:0000313" key="8">
    <source>
        <dbReference type="Proteomes" id="UP000708208"/>
    </source>
</evidence>
<comment type="caution">
    <text evidence="7">The sequence shown here is derived from an EMBL/GenBank/DDBJ whole genome shotgun (WGS) entry which is preliminary data.</text>
</comment>
<dbReference type="InterPro" id="IPR007645">
    <property type="entry name" value="RNA_pol_Rpb2_3"/>
</dbReference>
<evidence type="ECO:0000256" key="1">
    <source>
        <dbReference type="ARBA" id="ARBA00012418"/>
    </source>
</evidence>
<evidence type="ECO:0000256" key="3">
    <source>
        <dbReference type="ARBA" id="ARBA00022679"/>
    </source>
</evidence>
<name>A0A8J2PSF1_9HEXA</name>
<accession>A0A8J2PSF1</accession>